<sequence>MQRINMGLFYGVTQVGKFITVYTRSTEEAVDLAGALHHLTVGEAAPAVPFEKEFSAGSNVFYRYGAFRDIVDEQGLLAMRAPDGSIVPDIRNSWPPHPEWVSDPFPGCDHSPIEKFRSRFLIFESLSQRGKGGVYRGLDIDSSPVRLCIVKEGRLNGETEWDGRDGC</sequence>
<organism evidence="2 3">
    <name type="scientific">Hymenobacter endophyticus</name>
    <dbReference type="NCBI Taxonomy" id="3076335"/>
    <lineage>
        <taxon>Bacteria</taxon>
        <taxon>Pseudomonadati</taxon>
        <taxon>Bacteroidota</taxon>
        <taxon>Cytophagia</taxon>
        <taxon>Cytophagales</taxon>
        <taxon>Hymenobacteraceae</taxon>
        <taxon>Hymenobacter</taxon>
    </lineage>
</organism>
<gene>
    <name evidence="2" type="ORF">ROI90_21090</name>
</gene>
<keyword evidence="3" id="KW-1185">Reference proteome</keyword>
<dbReference type="Pfam" id="PF25816">
    <property type="entry name" value="RamC_N"/>
    <property type="match status" value="1"/>
</dbReference>
<proteinExistence type="predicted"/>
<reference evidence="2 3" key="1">
    <citation type="submission" date="2023-10" db="EMBL/GenBank/DDBJ databases">
        <title>Hymenobacter endophyticus sp. nov., an isolate from the leaf tissues of wheat.</title>
        <authorList>
            <person name="Dai Y."/>
        </authorList>
    </citation>
    <scope>NUCLEOTIDE SEQUENCE [LARGE SCALE GENOMIC DNA]</scope>
    <source>
        <strain evidence="2 3">ZK17L-C2</strain>
    </source>
</reference>
<evidence type="ECO:0000259" key="1">
    <source>
        <dbReference type="Pfam" id="PF25816"/>
    </source>
</evidence>
<accession>A0ABU3TNE2</accession>
<comment type="caution">
    <text evidence="2">The sequence shown here is derived from an EMBL/GenBank/DDBJ whole genome shotgun (WGS) entry which is preliminary data.</text>
</comment>
<evidence type="ECO:0000313" key="3">
    <source>
        <dbReference type="Proteomes" id="UP001250698"/>
    </source>
</evidence>
<dbReference type="RefSeq" id="WP_316000264.1">
    <property type="nucleotide sequence ID" value="NZ_JAWDJT010000037.1"/>
</dbReference>
<name>A0ABU3TNE2_9BACT</name>
<dbReference type="InterPro" id="IPR057929">
    <property type="entry name" value="RamC_N"/>
</dbReference>
<dbReference type="Proteomes" id="UP001250698">
    <property type="component" value="Unassembled WGS sequence"/>
</dbReference>
<evidence type="ECO:0000313" key="2">
    <source>
        <dbReference type="EMBL" id="MDU0372913.1"/>
    </source>
</evidence>
<feature type="non-terminal residue" evidence="2">
    <location>
        <position position="167"/>
    </location>
</feature>
<feature type="domain" description="RamC N-terminal" evidence="1">
    <location>
        <begin position="13"/>
        <end position="109"/>
    </location>
</feature>
<dbReference type="EMBL" id="JAWDJT010000037">
    <property type="protein sequence ID" value="MDU0372913.1"/>
    <property type="molecule type" value="Genomic_DNA"/>
</dbReference>
<protein>
    <recommendedName>
        <fullName evidence="1">RamC N-terminal domain-containing protein</fullName>
    </recommendedName>
</protein>